<feature type="signal peptide" evidence="12">
    <location>
        <begin position="1"/>
        <end position="19"/>
    </location>
</feature>
<evidence type="ECO:0000313" key="14">
    <source>
        <dbReference type="Proteomes" id="UP000504632"/>
    </source>
</evidence>
<gene>
    <name evidence="15" type="primary">mgp</name>
</gene>
<keyword evidence="5" id="KW-0301">Gamma-carboxyglutamic acid</keyword>
<evidence type="ECO:0000256" key="9">
    <source>
        <dbReference type="ARBA" id="ARBA00022855"/>
    </source>
</evidence>
<dbReference type="Pfam" id="PF25890">
    <property type="entry name" value="BGLAP_C"/>
    <property type="match status" value="1"/>
</dbReference>
<dbReference type="GO" id="GO:0001503">
    <property type="term" value="P:ossification"/>
    <property type="evidence" value="ECO:0007669"/>
    <property type="project" value="UniProtKB-KW"/>
</dbReference>
<keyword evidence="9" id="KW-0892">Osteogenesis</keyword>
<dbReference type="PROSITE" id="PS50998">
    <property type="entry name" value="GLA_2"/>
    <property type="match status" value="1"/>
</dbReference>
<proteinExistence type="inferred from homology"/>
<evidence type="ECO:0000256" key="4">
    <source>
        <dbReference type="ARBA" id="ARBA00022473"/>
    </source>
</evidence>
<evidence type="ECO:0000256" key="3">
    <source>
        <dbReference type="ARBA" id="ARBA00017145"/>
    </source>
</evidence>
<evidence type="ECO:0000256" key="10">
    <source>
        <dbReference type="ARBA" id="ARBA00023157"/>
    </source>
</evidence>
<evidence type="ECO:0000256" key="2">
    <source>
        <dbReference type="ARBA" id="ARBA00008850"/>
    </source>
</evidence>
<evidence type="ECO:0000256" key="11">
    <source>
        <dbReference type="ARBA" id="ARBA00023188"/>
    </source>
</evidence>
<evidence type="ECO:0000313" key="15">
    <source>
        <dbReference type="RefSeq" id="XP_030649127.1"/>
    </source>
</evidence>
<evidence type="ECO:0000256" key="1">
    <source>
        <dbReference type="ARBA" id="ARBA00004613"/>
    </source>
</evidence>
<comment type="similarity">
    <text evidence="2">Belongs to the osteocalcin/matrix Gla protein family.</text>
</comment>
<dbReference type="PANTHER" id="PTHR10109">
    <property type="entry name" value="MATRIX GLA PROTEIN"/>
    <property type="match status" value="1"/>
</dbReference>
<feature type="domain" description="Gla" evidence="13">
    <location>
        <begin position="49"/>
        <end position="95"/>
    </location>
</feature>
<feature type="chain" id="PRO_5026780075" description="Matrix Gla protein" evidence="12">
    <location>
        <begin position="20"/>
        <end position="118"/>
    </location>
</feature>
<keyword evidence="8" id="KW-0221">Differentiation</keyword>
<keyword evidence="10" id="KW-1015">Disulfide bond</keyword>
<dbReference type="GO" id="GO:0030154">
    <property type="term" value="P:cell differentiation"/>
    <property type="evidence" value="ECO:0007669"/>
    <property type="project" value="UniProtKB-KW"/>
</dbReference>
<evidence type="ECO:0000256" key="6">
    <source>
        <dbReference type="ARBA" id="ARBA00022525"/>
    </source>
</evidence>
<name>A0A6J2WY79_CHACN</name>
<dbReference type="GO" id="GO:0005576">
    <property type="term" value="C:extracellular region"/>
    <property type="evidence" value="ECO:0007669"/>
    <property type="project" value="UniProtKB-SubCell"/>
</dbReference>
<dbReference type="CTD" id="4256"/>
<dbReference type="InterPro" id="IPR027118">
    <property type="entry name" value="MGP"/>
</dbReference>
<comment type="subcellular location">
    <subcellularLocation>
        <location evidence="1">Secreted</location>
    </subcellularLocation>
</comment>
<dbReference type="PANTHER" id="PTHR10109:SF0">
    <property type="entry name" value="MATRIX GLA PROTEIN"/>
    <property type="match status" value="1"/>
</dbReference>
<dbReference type="GO" id="GO:0031012">
    <property type="term" value="C:extracellular matrix"/>
    <property type="evidence" value="ECO:0007669"/>
    <property type="project" value="InterPro"/>
</dbReference>
<keyword evidence="7" id="KW-0597">Phosphoprotein</keyword>
<dbReference type="InterPro" id="IPR058704">
    <property type="entry name" value="BGLAP-like_C"/>
</dbReference>
<dbReference type="InParanoid" id="A0A6J2WY79"/>
<keyword evidence="11" id="KW-0891">Chondrogenesis</keyword>
<keyword evidence="4" id="KW-0217">Developmental protein</keyword>
<evidence type="ECO:0000259" key="13">
    <source>
        <dbReference type="PROSITE" id="PS50998"/>
    </source>
</evidence>
<dbReference type="Proteomes" id="UP000504632">
    <property type="component" value="Chromosome 16"/>
</dbReference>
<dbReference type="GeneID" id="115829206"/>
<sequence length="118" mass="13532">MKTVFQCTALCALLVVSICYDSEESHESFEDIFVNSYRANSFMSPPRGSGHSNYYYRRKVKSPAEVRAEICEDYIPCSIYAHQYGSQLAYHKFFGARQATASNNNNNSGRGRQINRYF</sequence>
<keyword evidence="6" id="KW-0964">Secreted</keyword>
<organism evidence="14 15">
    <name type="scientific">Chanos chanos</name>
    <name type="common">Milkfish</name>
    <name type="synonym">Mugil chanos</name>
    <dbReference type="NCBI Taxonomy" id="29144"/>
    <lineage>
        <taxon>Eukaryota</taxon>
        <taxon>Metazoa</taxon>
        <taxon>Chordata</taxon>
        <taxon>Craniata</taxon>
        <taxon>Vertebrata</taxon>
        <taxon>Euteleostomi</taxon>
        <taxon>Actinopterygii</taxon>
        <taxon>Neopterygii</taxon>
        <taxon>Teleostei</taxon>
        <taxon>Ostariophysi</taxon>
        <taxon>Gonorynchiformes</taxon>
        <taxon>Chanidae</taxon>
        <taxon>Chanos</taxon>
    </lineage>
</organism>
<dbReference type="SUPFAM" id="SSF57630">
    <property type="entry name" value="GLA-domain"/>
    <property type="match status" value="1"/>
</dbReference>
<dbReference type="AlphaFoldDB" id="A0A6J2WY79"/>
<evidence type="ECO:0000256" key="12">
    <source>
        <dbReference type="SAM" id="SignalP"/>
    </source>
</evidence>
<keyword evidence="14" id="KW-1185">Reference proteome</keyword>
<protein>
    <recommendedName>
        <fullName evidence="3">Matrix Gla protein</fullName>
    </recommendedName>
</protein>
<keyword evidence="12" id="KW-0732">Signal</keyword>
<accession>A0A6J2WY79</accession>
<evidence type="ECO:0000256" key="5">
    <source>
        <dbReference type="ARBA" id="ARBA00022479"/>
    </source>
</evidence>
<evidence type="ECO:0000256" key="8">
    <source>
        <dbReference type="ARBA" id="ARBA00022782"/>
    </source>
</evidence>
<evidence type="ECO:0000256" key="7">
    <source>
        <dbReference type="ARBA" id="ARBA00022553"/>
    </source>
</evidence>
<dbReference type="InterPro" id="IPR000294">
    <property type="entry name" value="GLA_domain"/>
</dbReference>
<reference evidence="15" key="1">
    <citation type="submission" date="2025-08" db="UniProtKB">
        <authorList>
            <consortium name="RefSeq"/>
        </authorList>
    </citation>
    <scope>IDENTIFICATION</scope>
</reference>
<dbReference type="GO" id="GO:0005509">
    <property type="term" value="F:calcium ion binding"/>
    <property type="evidence" value="ECO:0007669"/>
    <property type="project" value="InterPro"/>
</dbReference>
<dbReference type="InterPro" id="IPR035972">
    <property type="entry name" value="GLA-like_dom_SF"/>
</dbReference>
<dbReference type="OrthoDB" id="8958520at2759"/>
<dbReference type="RefSeq" id="XP_030649127.1">
    <property type="nucleotide sequence ID" value="XM_030793267.1"/>
</dbReference>
<dbReference type="GO" id="GO:0051216">
    <property type="term" value="P:cartilage development"/>
    <property type="evidence" value="ECO:0007669"/>
    <property type="project" value="UniProtKB-KW"/>
</dbReference>